<organism evidence="1 2">
    <name type="scientific">Lophium mytilinum</name>
    <dbReference type="NCBI Taxonomy" id="390894"/>
    <lineage>
        <taxon>Eukaryota</taxon>
        <taxon>Fungi</taxon>
        <taxon>Dikarya</taxon>
        <taxon>Ascomycota</taxon>
        <taxon>Pezizomycotina</taxon>
        <taxon>Dothideomycetes</taxon>
        <taxon>Pleosporomycetidae</taxon>
        <taxon>Mytilinidiales</taxon>
        <taxon>Mytilinidiaceae</taxon>
        <taxon>Lophium</taxon>
    </lineage>
</organism>
<accession>A0A6A6QAS5</accession>
<dbReference type="OrthoDB" id="10345876at2759"/>
<dbReference type="Proteomes" id="UP000799750">
    <property type="component" value="Unassembled WGS sequence"/>
</dbReference>
<proteinExistence type="predicted"/>
<gene>
    <name evidence="1" type="ORF">BU16DRAFT_598363</name>
</gene>
<dbReference type="EMBL" id="MU004199">
    <property type="protein sequence ID" value="KAF2489362.1"/>
    <property type="molecule type" value="Genomic_DNA"/>
</dbReference>
<protein>
    <submittedName>
        <fullName evidence="1">Uncharacterized protein</fullName>
    </submittedName>
</protein>
<dbReference type="AlphaFoldDB" id="A0A6A6QAS5"/>
<evidence type="ECO:0000313" key="1">
    <source>
        <dbReference type="EMBL" id="KAF2489362.1"/>
    </source>
</evidence>
<name>A0A6A6QAS5_9PEZI</name>
<keyword evidence="2" id="KW-1185">Reference proteome</keyword>
<reference evidence="1" key="1">
    <citation type="journal article" date="2020" name="Stud. Mycol.">
        <title>101 Dothideomycetes genomes: a test case for predicting lifestyles and emergence of pathogens.</title>
        <authorList>
            <person name="Haridas S."/>
            <person name="Albert R."/>
            <person name="Binder M."/>
            <person name="Bloem J."/>
            <person name="Labutti K."/>
            <person name="Salamov A."/>
            <person name="Andreopoulos B."/>
            <person name="Baker S."/>
            <person name="Barry K."/>
            <person name="Bills G."/>
            <person name="Bluhm B."/>
            <person name="Cannon C."/>
            <person name="Castanera R."/>
            <person name="Culley D."/>
            <person name="Daum C."/>
            <person name="Ezra D."/>
            <person name="Gonzalez J."/>
            <person name="Henrissat B."/>
            <person name="Kuo A."/>
            <person name="Liang C."/>
            <person name="Lipzen A."/>
            <person name="Lutzoni F."/>
            <person name="Magnuson J."/>
            <person name="Mondo S."/>
            <person name="Nolan M."/>
            <person name="Ohm R."/>
            <person name="Pangilinan J."/>
            <person name="Park H.-J."/>
            <person name="Ramirez L."/>
            <person name="Alfaro M."/>
            <person name="Sun H."/>
            <person name="Tritt A."/>
            <person name="Yoshinaga Y."/>
            <person name="Zwiers L.-H."/>
            <person name="Turgeon B."/>
            <person name="Goodwin S."/>
            <person name="Spatafora J."/>
            <person name="Crous P."/>
            <person name="Grigoriev I."/>
        </authorList>
    </citation>
    <scope>NUCLEOTIDE SEQUENCE</scope>
    <source>
        <strain evidence="1">CBS 269.34</strain>
    </source>
</reference>
<sequence>MASSGGPRPRLSSPAAFVQEMIDEIDELIETTGRTDTQRLVRDLPLELDAFRAKFEKVKKTIPSDWDAFLEDVGNTDEGSIIQDGVKDLRDTIDGYMRLLSSVINTQTTSATPSSYQIRQDRLAAESMFRQNDSRLAGANSWATGDSNNVQTAAVSVAAGDLPVDYTTCNKVLRTAEYAKMHLEMIRTLSNWARFDEDKYTNLEHTVDEDDYGEIFKLVLKDAMNQRFICLDSALKILNETIRNDSVSLKTEWIDDIKAPLFVKYCLNIEWSMGPRRNRIAHAFGVPNMFIAEKYQPFDPRDHWKYLEAIHDGLISALDEVIRIIEPKYEEALWQQRNENGDGVPGEDTDPWS</sequence>
<evidence type="ECO:0000313" key="2">
    <source>
        <dbReference type="Proteomes" id="UP000799750"/>
    </source>
</evidence>